<proteinExistence type="predicted"/>
<gene>
    <name evidence="2" type="ORF">F443_05442</name>
</gene>
<dbReference type="EMBL" id="ANIZ01000941">
    <property type="protein sequence ID" value="ETI51247.1"/>
    <property type="molecule type" value="Genomic_DNA"/>
</dbReference>
<feature type="region of interest" description="Disordered" evidence="1">
    <location>
        <begin position="92"/>
        <end position="119"/>
    </location>
</feature>
<dbReference type="AlphaFoldDB" id="V9FLF0"/>
<feature type="compositionally biased region" description="Polar residues" evidence="1">
    <location>
        <begin position="98"/>
        <end position="118"/>
    </location>
</feature>
<dbReference type="Proteomes" id="UP000018721">
    <property type="component" value="Unassembled WGS sequence"/>
</dbReference>
<dbReference type="GO" id="GO:0003676">
    <property type="term" value="F:nucleic acid binding"/>
    <property type="evidence" value="ECO:0007669"/>
    <property type="project" value="InterPro"/>
</dbReference>
<reference evidence="2 3" key="1">
    <citation type="submission" date="2013-11" db="EMBL/GenBank/DDBJ databases">
        <title>The Genome Sequence of Phytophthora parasitica P1569.</title>
        <authorList>
            <consortium name="The Broad Institute Genomics Platform"/>
            <person name="Russ C."/>
            <person name="Tyler B."/>
            <person name="Panabieres F."/>
            <person name="Shan W."/>
            <person name="Tripathy S."/>
            <person name="Grunwald N."/>
            <person name="Machado M."/>
            <person name="Johnson C.S."/>
            <person name="Arredondo F."/>
            <person name="Hong C."/>
            <person name="Coffey M."/>
            <person name="Young S.K."/>
            <person name="Zeng Q."/>
            <person name="Gargeya S."/>
            <person name="Fitzgerald M."/>
            <person name="Abouelleil A."/>
            <person name="Alvarado L."/>
            <person name="Chapman S.B."/>
            <person name="Gainer-Dewar J."/>
            <person name="Goldberg J."/>
            <person name="Griggs A."/>
            <person name="Gujja S."/>
            <person name="Hansen M."/>
            <person name="Howarth C."/>
            <person name="Imamovic A."/>
            <person name="Ireland A."/>
            <person name="Larimer J."/>
            <person name="McCowan C."/>
            <person name="Murphy C."/>
            <person name="Pearson M."/>
            <person name="Poon T.W."/>
            <person name="Priest M."/>
            <person name="Roberts A."/>
            <person name="Saif S."/>
            <person name="Shea T."/>
            <person name="Sykes S."/>
            <person name="Wortman J."/>
            <person name="Nusbaum C."/>
            <person name="Birren B."/>
        </authorList>
    </citation>
    <scope>NUCLEOTIDE SEQUENCE [LARGE SCALE GENOMIC DNA]</scope>
    <source>
        <strain evidence="2 3">P1569</strain>
    </source>
</reference>
<comment type="caution">
    <text evidence="2">The sequence shown here is derived from an EMBL/GenBank/DDBJ whole genome shotgun (WGS) entry which is preliminary data.</text>
</comment>
<protein>
    <recommendedName>
        <fullName evidence="4">Tc1-like transposase DDE domain-containing protein</fullName>
    </recommendedName>
</protein>
<sequence>RGPQADSECSTSRAGRPPALTGREVRLVVCAAVAGDPFAAGLKTNLSIKTLVRAVQRLFQRVDHLVYIKMDRTLPLTAAHKTARMGRAEEHILDPVRTASSPTGVTRDNQSSRKSSARTVAEASRKIMIHASRKATIYLQEMEVNTMIWPSRSPDCNPIENVWPVIAARVYTHCRQYRTTGELKKAIQKAIENEYMLNLVESMPRRYLSVIKQKGKLL</sequence>
<evidence type="ECO:0000256" key="1">
    <source>
        <dbReference type="SAM" id="MobiDB-lite"/>
    </source>
</evidence>
<evidence type="ECO:0008006" key="4">
    <source>
        <dbReference type="Google" id="ProtNLM"/>
    </source>
</evidence>
<keyword evidence="3" id="KW-1185">Reference proteome</keyword>
<name>V9FLF0_PHYNI</name>
<evidence type="ECO:0000313" key="3">
    <source>
        <dbReference type="Proteomes" id="UP000018721"/>
    </source>
</evidence>
<dbReference type="Gene3D" id="3.30.420.10">
    <property type="entry name" value="Ribonuclease H-like superfamily/Ribonuclease H"/>
    <property type="match status" value="1"/>
</dbReference>
<dbReference type="InterPro" id="IPR036397">
    <property type="entry name" value="RNaseH_sf"/>
</dbReference>
<evidence type="ECO:0000313" key="2">
    <source>
        <dbReference type="EMBL" id="ETI51247.1"/>
    </source>
</evidence>
<feature type="non-terminal residue" evidence="2">
    <location>
        <position position="1"/>
    </location>
</feature>
<dbReference type="OrthoDB" id="103564at2759"/>
<accession>V9FLF0</accession>
<organism evidence="2 3">
    <name type="scientific">Phytophthora nicotianae P1569</name>
    <dbReference type="NCBI Taxonomy" id="1317065"/>
    <lineage>
        <taxon>Eukaryota</taxon>
        <taxon>Sar</taxon>
        <taxon>Stramenopiles</taxon>
        <taxon>Oomycota</taxon>
        <taxon>Peronosporomycetes</taxon>
        <taxon>Peronosporales</taxon>
        <taxon>Peronosporaceae</taxon>
        <taxon>Phytophthora</taxon>
    </lineage>
</organism>